<feature type="domain" description="Ubiquitin-protein ligase E3A N-terminal zinc-binding" evidence="5">
    <location>
        <begin position="530"/>
        <end position="567"/>
    </location>
</feature>
<dbReference type="InterPro" id="IPR049439">
    <property type="entry name" value="TRAFD1-XIAF1_Znf"/>
</dbReference>
<evidence type="ECO:0000259" key="7">
    <source>
        <dbReference type="Pfam" id="PF24503"/>
    </source>
</evidence>
<feature type="domain" description="Ubiquitin fusion degradation protein UFD1 N-terminal subdomain 1" evidence="4">
    <location>
        <begin position="19"/>
        <end position="107"/>
    </location>
</feature>
<accession>A0A9N9FF08</accession>
<feature type="domain" description="TRAFD1/XAF1 zinc finger" evidence="6">
    <location>
        <begin position="443"/>
        <end position="472"/>
    </location>
</feature>
<proteinExistence type="inferred from homology"/>
<dbReference type="PANTHER" id="PTHR12555:SF15">
    <property type="entry name" value="FUSION DEGRADATION PROTEIN (UFD1), PUTATIVE (AFU_ORTHOLOGUE AFUA_4G04640)-RELATED"/>
    <property type="match status" value="1"/>
</dbReference>
<feature type="domain" description="DUF7590" evidence="7">
    <location>
        <begin position="200"/>
        <end position="313"/>
    </location>
</feature>
<dbReference type="InterPro" id="IPR032353">
    <property type="entry name" value="AZUL"/>
</dbReference>
<evidence type="ECO:0000259" key="8">
    <source>
        <dbReference type="Pfam" id="PF24842"/>
    </source>
</evidence>
<evidence type="ECO:0000259" key="6">
    <source>
        <dbReference type="Pfam" id="PF21366"/>
    </source>
</evidence>
<dbReference type="PANTHER" id="PTHR12555">
    <property type="entry name" value="UBIQUITIN FUSION DEGRADATON PROTEIN 1"/>
    <property type="match status" value="1"/>
</dbReference>
<evidence type="ECO:0000259" key="5">
    <source>
        <dbReference type="Pfam" id="PF16558"/>
    </source>
</evidence>
<dbReference type="Gene3D" id="3.10.330.10">
    <property type="match status" value="1"/>
</dbReference>
<dbReference type="OrthoDB" id="193703at2759"/>
<dbReference type="GO" id="GO:0036503">
    <property type="term" value="P:ERAD pathway"/>
    <property type="evidence" value="ECO:0007669"/>
    <property type="project" value="TreeGrafter"/>
</dbReference>
<dbReference type="AlphaFoldDB" id="A0A9N9FF08"/>
<dbReference type="InterPro" id="IPR042299">
    <property type="entry name" value="Ufd1-like_Nn"/>
</dbReference>
<dbReference type="InterPro" id="IPR056012">
    <property type="entry name" value="DUF7590"/>
</dbReference>
<gene>
    <name evidence="9" type="ORF">CPELLU_LOCUS3755</name>
</gene>
<dbReference type="Pfam" id="PF16558">
    <property type="entry name" value="AZUL"/>
    <property type="match status" value="1"/>
</dbReference>
<name>A0A9N9FF08_9GLOM</name>
<dbReference type="Proteomes" id="UP000789759">
    <property type="component" value="Unassembled WGS sequence"/>
</dbReference>
<dbReference type="Pfam" id="PF21366">
    <property type="entry name" value="TRAFD1-XIAF1_ZnF"/>
    <property type="match status" value="1"/>
</dbReference>
<dbReference type="InterPro" id="IPR055417">
    <property type="entry name" value="UFD1_N1"/>
</dbReference>
<dbReference type="InterPro" id="IPR042556">
    <property type="entry name" value="AZUL_sf"/>
</dbReference>
<dbReference type="Pfam" id="PF24842">
    <property type="entry name" value="UFD1_N2"/>
    <property type="match status" value="1"/>
</dbReference>
<evidence type="ECO:0000313" key="10">
    <source>
        <dbReference type="Proteomes" id="UP000789759"/>
    </source>
</evidence>
<dbReference type="Pfam" id="PF24503">
    <property type="entry name" value="DUF7590"/>
    <property type="match status" value="1"/>
</dbReference>
<dbReference type="InterPro" id="IPR004854">
    <property type="entry name" value="Ufd1-like"/>
</dbReference>
<dbReference type="Pfam" id="PF03152">
    <property type="entry name" value="UFD1_N1"/>
    <property type="match status" value="1"/>
</dbReference>
<evidence type="ECO:0000259" key="4">
    <source>
        <dbReference type="Pfam" id="PF03152"/>
    </source>
</evidence>
<keyword evidence="10" id="KW-1185">Reference proteome</keyword>
<dbReference type="EMBL" id="CAJVQA010001865">
    <property type="protein sequence ID" value="CAG8529047.1"/>
    <property type="molecule type" value="Genomic_DNA"/>
</dbReference>
<feature type="domain" description="Ubiquitin fusion degradation protein UFD1 N-terminal subdomain 2" evidence="8">
    <location>
        <begin position="108"/>
        <end position="183"/>
    </location>
</feature>
<feature type="region of interest" description="Disordered" evidence="3">
    <location>
        <begin position="644"/>
        <end position="683"/>
    </location>
</feature>
<dbReference type="Gene3D" id="2.40.40.50">
    <property type="entry name" value="Ubiquitin fusion degradation protein UFD1, N-terminal domain"/>
    <property type="match status" value="1"/>
</dbReference>
<dbReference type="GO" id="GO:0034098">
    <property type="term" value="C:VCP-NPL4-UFD1 AAA ATPase complex"/>
    <property type="evidence" value="ECO:0007669"/>
    <property type="project" value="TreeGrafter"/>
</dbReference>
<protein>
    <submittedName>
        <fullName evidence="9">23120_t:CDS:1</fullName>
    </submittedName>
</protein>
<evidence type="ECO:0000256" key="1">
    <source>
        <dbReference type="ARBA" id="ARBA00006043"/>
    </source>
</evidence>
<reference evidence="9" key="1">
    <citation type="submission" date="2021-06" db="EMBL/GenBank/DDBJ databases">
        <authorList>
            <person name="Kallberg Y."/>
            <person name="Tangrot J."/>
            <person name="Rosling A."/>
        </authorList>
    </citation>
    <scope>NUCLEOTIDE SEQUENCE</scope>
    <source>
        <strain evidence="9">FL966</strain>
    </source>
</reference>
<dbReference type="InterPro" id="IPR055418">
    <property type="entry name" value="UFD1_N2"/>
</dbReference>
<dbReference type="GO" id="GO:0031593">
    <property type="term" value="F:polyubiquitin modification-dependent protein binding"/>
    <property type="evidence" value="ECO:0007669"/>
    <property type="project" value="TreeGrafter"/>
</dbReference>
<evidence type="ECO:0000313" key="9">
    <source>
        <dbReference type="EMBL" id="CAG8529047.1"/>
    </source>
</evidence>
<comment type="caution">
    <text evidence="9">The sequence shown here is derived from an EMBL/GenBank/DDBJ whole genome shotgun (WGS) entry which is preliminary data.</text>
</comment>
<evidence type="ECO:0000256" key="2">
    <source>
        <dbReference type="ARBA" id="ARBA00022786"/>
    </source>
</evidence>
<evidence type="ECO:0000256" key="3">
    <source>
        <dbReference type="SAM" id="MobiDB-lite"/>
    </source>
</evidence>
<feature type="region of interest" description="Disordered" evidence="3">
    <location>
        <begin position="319"/>
        <end position="341"/>
    </location>
</feature>
<feature type="compositionally biased region" description="Basic and acidic residues" evidence="3">
    <location>
        <begin position="672"/>
        <end position="683"/>
    </location>
</feature>
<keyword evidence="2" id="KW-0833">Ubl conjugation pathway</keyword>
<dbReference type="GO" id="GO:0006511">
    <property type="term" value="P:ubiquitin-dependent protein catabolic process"/>
    <property type="evidence" value="ECO:0007669"/>
    <property type="project" value="InterPro"/>
</dbReference>
<dbReference type="Gene3D" id="6.10.130.10">
    <property type="entry name" value="Ubiquitin-protein ligase E3A, N-terminal zinc-binding domain (AZUL)"/>
    <property type="match status" value="1"/>
</dbReference>
<organism evidence="9 10">
    <name type="scientific">Cetraspora pellucida</name>
    <dbReference type="NCBI Taxonomy" id="1433469"/>
    <lineage>
        <taxon>Eukaryota</taxon>
        <taxon>Fungi</taxon>
        <taxon>Fungi incertae sedis</taxon>
        <taxon>Mucoromycota</taxon>
        <taxon>Glomeromycotina</taxon>
        <taxon>Glomeromycetes</taxon>
        <taxon>Diversisporales</taxon>
        <taxon>Gigasporaceae</taxon>
        <taxon>Cetraspora</taxon>
    </lineage>
</organism>
<sequence>MSFSYARTLVSGSVIANLEGDKLILPPFVLEELLRTASQSVASDFSDAQLPYPITFQITNPKTRLITYGGVLEFNSKDEKAYLPQWMHDSLSLTNGSEVTIRLKELPKGTWARFRPMNANYKEIPDYKAAFEGYLRSHYTTLTAGEILTIKQADSSYQFLVESLKPSNAVQIVDTDLELEIEPLDAGHNAFKTFKGDTENDIQVGQIVNGKVSKNAYGYWNVLGVDKHHGLNIELRIHTGDAGMFIMILAYRPLNQMTSDLIISTVRNPTLDAHLWSNFETASTKNIFIPHSNSEYATNELVVGVHGFSDEPASYELEITSSDQPSKSHDSESTITSDANENSPGNNIKCKLCGKVMLKGEEQKHWHCEYCNKSGDYIEKEKHIFIFHTSRQCSCGFDTESLPELAQHKRTECPEKLITCRFCLNLVKQGNPSTNQHDLLEGLTAHESYCGGRTTTCAKCHLPVILKNIATHNMMHEIERQNRKLPPLCRNKNCVRTAADNVLKLCTICFGPFWSPTADPEKKMLYTRVARKYHSQLTTGCGQHWCKNMYCATGNSSPQDPTTAALSLTPLLKQLQSSTTAFMYLCVDESTTKKRTLANILYKGEDGEGSEGEYADEFCVYALEVENGDLSAARKWLIDNAPKSYAGNSKKRQQPENTHYESKQKRIANNDTGDKSETDPNDEVFRDYEEYCEEEISIEKTLTDPITSRILLSGRDLV</sequence>
<comment type="similarity">
    <text evidence="1">Belongs to the UFD1 family.</text>
</comment>